<dbReference type="InterPro" id="IPR036937">
    <property type="entry name" value="Adhesion_dom_fimbrial_sf"/>
</dbReference>
<sequence>MFTQIRALCRAVFFLWLTAGYIPAAPAGETCALITPETTLRIPAGYIMAAYNVPVGGIIGETIFSDSIDVSQCRIDSGREIEFVLVGGMPGNRTQNASGHTIYELSGGIGYSLGAVAEHPECMKSSRYVDGRDSPDNNTANKRLCTISSGMDPSQPYRVRAAVTLYKLEPEIAVHHPGGYLGEIAMRVGGHWAAGLYSMPETKIYLDGFTVRQHSCDLDPQTETDVDLGVVSRTDFSGKGSVAPGSIRNLTIALQCSHVTTADIRLTGNIFTARNSPGTLKLQRRNGSASGVGVRLTNKGQPVTFGGPLLFDEITTQRAVLRLQAAFIQTRDTIEPGTAETILNYTIRYQ</sequence>
<evidence type="ECO:0000256" key="5">
    <source>
        <dbReference type="SAM" id="SignalP"/>
    </source>
</evidence>
<dbReference type="PANTHER" id="PTHR33420">
    <property type="entry name" value="FIMBRIAL SUBUNIT ELFA-RELATED"/>
    <property type="match status" value="1"/>
</dbReference>
<feature type="chain" id="PRO_5026009478" evidence="5">
    <location>
        <begin position="25"/>
        <end position="350"/>
    </location>
</feature>
<feature type="domain" description="Fimbrial-type adhesion" evidence="6">
    <location>
        <begin position="210"/>
        <end position="350"/>
    </location>
</feature>
<dbReference type="InterPro" id="IPR050263">
    <property type="entry name" value="Bact_Fimbrial_Adh_Pro"/>
</dbReference>
<keyword evidence="4" id="KW-0281">Fimbrium</keyword>
<comment type="similarity">
    <text evidence="2">Belongs to the fimbrial protein family.</text>
</comment>
<dbReference type="PANTHER" id="PTHR33420:SF3">
    <property type="entry name" value="FIMBRIAL SUBUNIT ELFA"/>
    <property type="match status" value="1"/>
</dbReference>
<keyword evidence="3 5" id="KW-0732">Signal</keyword>
<reference evidence="7" key="1">
    <citation type="submission" date="2018-07" db="EMBL/GenBank/DDBJ databases">
        <authorList>
            <person name="Ashton P.M."/>
            <person name="Dallman T."/>
            <person name="Nair S."/>
            <person name="De Pinna E."/>
            <person name="Peters T."/>
            <person name="Grant K."/>
        </authorList>
    </citation>
    <scope>NUCLEOTIDE SEQUENCE</scope>
    <source>
        <strain evidence="7">296838</strain>
    </source>
</reference>
<gene>
    <name evidence="7" type="ORF">DS524_24620</name>
</gene>
<dbReference type="SUPFAM" id="SSF49401">
    <property type="entry name" value="Bacterial adhesins"/>
    <property type="match status" value="1"/>
</dbReference>
<dbReference type="Gene3D" id="2.60.40.1090">
    <property type="entry name" value="Fimbrial-type adhesion domain"/>
    <property type="match status" value="1"/>
</dbReference>
<evidence type="ECO:0000256" key="4">
    <source>
        <dbReference type="ARBA" id="ARBA00023263"/>
    </source>
</evidence>
<evidence type="ECO:0000256" key="2">
    <source>
        <dbReference type="ARBA" id="ARBA00006671"/>
    </source>
</evidence>
<accession>A0A5U8SX09</accession>
<evidence type="ECO:0000256" key="3">
    <source>
        <dbReference type="ARBA" id="ARBA00022729"/>
    </source>
</evidence>
<dbReference type="InterPro" id="IPR008966">
    <property type="entry name" value="Adhesion_dom_sf"/>
</dbReference>
<evidence type="ECO:0000256" key="1">
    <source>
        <dbReference type="ARBA" id="ARBA00004561"/>
    </source>
</evidence>
<dbReference type="InterPro" id="IPR000259">
    <property type="entry name" value="Adhesion_dom_fimbrial"/>
</dbReference>
<dbReference type="GO" id="GO:0009289">
    <property type="term" value="C:pilus"/>
    <property type="evidence" value="ECO:0007669"/>
    <property type="project" value="UniProtKB-SubCell"/>
</dbReference>
<comment type="subcellular location">
    <subcellularLocation>
        <location evidence="1">Fimbrium</location>
    </subcellularLocation>
</comment>
<feature type="signal peptide" evidence="5">
    <location>
        <begin position="1"/>
        <end position="24"/>
    </location>
</feature>
<evidence type="ECO:0000313" key="7">
    <source>
        <dbReference type="EMBL" id="EBR9858938.1"/>
    </source>
</evidence>
<organism evidence="7">
    <name type="scientific">Salmonella enterica subsp. enterica serovar Chester</name>
    <dbReference type="NCBI Taxonomy" id="149386"/>
    <lineage>
        <taxon>Bacteria</taxon>
        <taxon>Pseudomonadati</taxon>
        <taxon>Pseudomonadota</taxon>
        <taxon>Gammaproteobacteria</taxon>
        <taxon>Enterobacterales</taxon>
        <taxon>Enterobacteriaceae</taxon>
        <taxon>Salmonella</taxon>
    </lineage>
</organism>
<protein>
    <submittedName>
        <fullName evidence="7">Type 1 fimbrial protein</fullName>
    </submittedName>
</protein>
<dbReference type="AlphaFoldDB" id="A0A5U8SX09"/>
<dbReference type="GO" id="GO:0043709">
    <property type="term" value="P:cell adhesion involved in single-species biofilm formation"/>
    <property type="evidence" value="ECO:0007669"/>
    <property type="project" value="TreeGrafter"/>
</dbReference>
<name>A0A5U8SX09_SALET</name>
<dbReference type="Pfam" id="PF00419">
    <property type="entry name" value="Fimbrial"/>
    <property type="match status" value="1"/>
</dbReference>
<evidence type="ECO:0000259" key="6">
    <source>
        <dbReference type="Pfam" id="PF00419"/>
    </source>
</evidence>
<dbReference type="EMBL" id="AAGUAT010000056">
    <property type="protein sequence ID" value="EBR9858938.1"/>
    <property type="molecule type" value="Genomic_DNA"/>
</dbReference>
<comment type="caution">
    <text evidence="7">The sequence shown here is derived from an EMBL/GenBank/DDBJ whole genome shotgun (WGS) entry which is preliminary data.</text>
</comment>
<proteinExistence type="inferred from homology"/>